<name>A0A6M3M4K8_9ZZZZ</name>
<dbReference type="InterPro" id="IPR054252">
    <property type="entry name" value="Pam3_gp18"/>
</dbReference>
<sequence length="122" mass="13690">MAFILTTFPQLPDTTQTVTVGEQQYAIRLYWRERLQGWYMSIWLADGTAVLLGRRLSSDYGPMIGIVPLNRPAGEFLVQGPSGYNRLDLGSQEGAAMLLWYFGVEDFPASTSDDLDMTYTVP</sequence>
<dbReference type="AlphaFoldDB" id="A0A6M3M4K8"/>
<proteinExistence type="predicted"/>
<evidence type="ECO:0000313" key="3">
    <source>
        <dbReference type="EMBL" id="QJB02856.1"/>
    </source>
</evidence>
<gene>
    <name evidence="2" type="ORF">MM171A00145_0057</name>
    <name evidence="3" type="ORF">MM171B01052_0010</name>
</gene>
<dbReference type="EMBL" id="MT143705">
    <property type="protein sequence ID" value="QJB01120.1"/>
    <property type="molecule type" value="Genomic_DNA"/>
</dbReference>
<organism evidence="2">
    <name type="scientific">viral metagenome</name>
    <dbReference type="NCBI Taxonomy" id="1070528"/>
    <lineage>
        <taxon>unclassified sequences</taxon>
        <taxon>metagenomes</taxon>
        <taxon>organismal metagenomes</taxon>
    </lineage>
</organism>
<protein>
    <recommendedName>
        <fullName evidence="1">Cyanophage baseplate Pam3 plug gp18 domain-containing protein</fullName>
    </recommendedName>
</protein>
<dbReference type="EMBL" id="MT143811">
    <property type="protein sequence ID" value="QJB02856.1"/>
    <property type="molecule type" value="Genomic_DNA"/>
</dbReference>
<dbReference type="Pfam" id="PF22479">
    <property type="entry name" value="Pam3_gp18"/>
    <property type="match status" value="1"/>
</dbReference>
<feature type="domain" description="Cyanophage baseplate Pam3 plug gp18" evidence="1">
    <location>
        <begin position="7"/>
        <end position="90"/>
    </location>
</feature>
<reference evidence="2" key="1">
    <citation type="submission" date="2020-03" db="EMBL/GenBank/DDBJ databases">
        <title>The deep terrestrial virosphere.</title>
        <authorList>
            <person name="Holmfeldt K."/>
            <person name="Nilsson E."/>
            <person name="Simone D."/>
            <person name="Lopez-Fernandez M."/>
            <person name="Wu X."/>
            <person name="de Brujin I."/>
            <person name="Lundin D."/>
            <person name="Andersson A."/>
            <person name="Bertilsson S."/>
            <person name="Dopson M."/>
        </authorList>
    </citation>
    <scope>NUCLEOTIDE SEQUENCE</scope>
    <source>
        <strain evidence="2">MM171A00145</strain>
        <strain evidence="3">MM171B01052</strain>
    </source>
</reference>
<accession>A0A6M3M4K8</accession>
<evidence type="ECO:0000259" key="1">
    <source>
        <dbReference type="Pfam" id="PF22479"/>
    </source>
</evidence>
<evidence type="ECO:0000313" key="2">
    <source>
        <dbReference type="EMBL" id="QJB01120.1"/>
    </source>
</evidence>